<comment type="caution">
    <text evidence="3">The sequence shown here is derived from an EMBL/GenBank/DDBJ whole genome shotgun (WGS) entry which is preliminary data.</text>
</comment>
<accession>A0AAP5Q4B2</accession>
<dbReference type="PANTHER" id="PTHR35563">
    <property type="entry name" value="BARREL METAL-DEPENDENT HYDROLASE, PUTATIVE (AFU_ORTHOLOGUE AFUA_1G16240)-RELATED"/>
    <property type="match status" value="1"/>
</dbReference>
<dbReference type="GO" id="GO:0016787">
    <property type="term" value="F:hydrolase activity"/>
    <property type="evidence" value="ECO:0007669"/>
    <property type="project" value="InterPro"/>
</dbReference>
<name>A0AAP5Q4B2_9BURK</name>
<dbReference type="Proteomes" id="UP001246473">
    <property type="component" value="Unassembled WGS sequence"/>
</dbReference>
<evidence type="ECO:0000256" key="1">
    <source>
        <dbReference type="SAM" id="MobiDB-lite"/>
    </source>
</evidence>
<reference evidence="3" key="1">
    <citation type="submission" date="2022-08" db="EMBL/GenBank/DDBJ databases">
        <authorList>
            <person name="Kim S.-J."/>
        </authorList>
    </citation>
    <scope>NUCLEOTIDE SEQUENCE</scope>
    <source>
        <strain evidence="3">KJ</strain>
    </source>
</reference>
<protein>
    <submittedName>
        <fullName evidence="3">Amidohydrolase family protein</fullName>
    </submittedName>
</protein>
<dbReference type="InterPro" id="IPR006680">
    <property type="entry name" value="Amidohydro-rel"/>
</dbReference>
<dbReference type="InterPro" id="IPR032466">
    <property type="entry name" value="Metal_Hydrolase"/>
</dbReference>
<evidence type="ECO:0000259" key="2">
    <source>
        <dbReference type="Pfam" id="PF04909"/>
    </source>
</evidence>
<dbReference type="Gene3D" id="3.20.20.140">
    <property type="entry name" value="Metal-dependent hydrolases"/>
    <property type="match status" value="1"/>
</dbReference>
<gene>
    <name evidence="3" type="ORF">ParKJ_05725</name>
</gene>
<dbReference type="EMBL" id="JANSLM010000002">
    <property type="protein sequence ID" value="MDT8836903.1"/>
    <property type="molecule type" value="Genomic_DNA"/>
</dbReference>
<sequence length="323" mass="35390">MKQQKQNRRDISHGGKDPERSNPAIGRATMPASPGESAFPDERARVGGLGRPRFPVPPNATDSHHHIYDARYPVDPSARLQPPDATVGDYRALQQMLGVERHVVVQPSTYGTDNRCLLDALAQFGKTARGIATVPVTVTDGELAGLHDRGVRGLRFNLEYLVGVTVSMMEPLSKRIEPLGWHIQVNATARQLLAHRQLLANLSSPLVIDHMGQIPQPGGAEHAAFRMVEALVANGRTWVKLSGPYLVSQSGAPVYADAGMVALRFSELAADRVLWGSDWPHPTQAADNKPDAARLLDDLTLWIPDESTRHRILVENPARLYGF</sequence>
<feature type="compositionally biased region" description="Basic and acidic residues" evidence="1">
    <location>
        <begin position="7"/>
        <end position="20"/>
    </location>
</feature>
<feature type="domain" description="Amidohydrolase-related" evidence="2">
    <location>
        <begin position="62"/>
        <end position="323"/>
    </location>
</feature>
<evidence type="ECO:0000313" key="3">
    <source>
        <dbReference type="EMBL" id="MDT8836903.1"/>
    </source>
</evidence>
<dbReference type="RefSeq" id="WP_208647817.1">
    <property type="nucleotide sequence ID" value="NZ_CAKZHR010000075.1"/>
</dbReference>
<dbReference type="Pfam" id="PF04909">
    <property type="entry name" value="Amidohydro_2"/>
    <property type="match status" value="1"/>
</dbReference>
<evidence type="ECO:0000313" key="4">
    <source>
        <dbReference type="Proteomes" id="UP001246473"/>
    </source>
</evidence>
<organism evidence="3 4">
    <name type="scientific">Paraburkholderia fungorum</name>
    <dbReference type="NCBI Taxonomy" id="134537"/>
    <lineage>
        <taxon>Bacteria</taxon>
        <taxon>Pseudomonadati</taxon>
        <taxon>Pseudomonadota</taxon>
        <taxon>Betaproteobacteria</taxon>
        <taxon>Burkholderiales</taxon>
        <taxon>Burkholderiaceae</taxon>
        <taxon>Paraburkholderia</taxon>
    </lineage>
</organism>
<dbReference type="AlphaFoldDB" id="A0AAP5Q4B2"/>
<dbReference type="InterPro" id="IPR052358">
    <property type="entry name" value="Aro_Compnd_Degr_Hydrolases"/>
</dbReference>
<dbReference type="PANTHER" id="PTHR35563:SF2">
    <property type="entry name" value="BARREL METAL-DEPENDENT HYDROLASE, PUTATIVE (AFU_ORTHOLOGUE AFUA_1G16240)-RELATED"/>
    <property type="match status" value="1"/>
</dbReference>
<proteinExistence type="predicted"/>
<feature type="region of interest" description="Disordered" evidence="1">
    <location>
        <begin position="1"/>
        <end position="44"/>
    </location>
</feature>
<dbReference type="SUPFAM" id="SSF51556">
    <property type="entry name" value="Metallo-dependent hydrolases"/>
    <property type="match status" value="1"/>
</dbReference>